<accession>A0A0C3BXY1</accession>
<sequence length="169" mass="18510">MARSPVKASIFLSVLRKYLVAEVVDPRGTIFLLACERRGAVIPDNRHRKPRSPALGSSSPTALSSTMESLDPVFSGQKRTTGLPVCKARENITPVARYYAPCSLTPPPASSAPPSSSSPPRSSCSPVHPLLHLHSRHLLLPRSPRFFFFTSSPFSPVPSTRRWRIPSLI</sequence>
<dbReference type="HOGENOM" id="CLU_1578713_0_0_1"/>
<organism evidence="2 3">
    <name type="scientific">Hebeloma cylindrosporum</name>
    <dbReference type="NCBI Taxonomy" id="76867"/>
    <lineage>
        <taxon>Eukaryota</taxon>
        <taxon>Fungi</taxon>
        <taxon>Dikarya</taxon>
        <taxon>Basidiomycota</taxon>
        <taxon>Agaricomycotina</taxon>
        <taxon>Agaricomycetes</taxon>
        <taxon>Agaricomycetidae</taxon>
        <taxon>Agaricales</taxon>
        <taxon>Agaricineae</taxon>
        <taxon>Hymenogastraceae</taxon>
        <taxon>Hebeloma</taxon>
    </lineage>
</organism>
<feature type="compositionally biased region" description="Polar residues" evidence="1">
    <location>
        <begin position="55"/>
        <end position="68"/>
    </location>
</feature>
<evidence type="ECO:0000256" key="1">
    <source>
        <dbReference type="SAM" id="MobiDB-lite"/>
    </source>
</evidence>
<protein>
    <submittedName>
        <fullName evidence="2">Uncharacterized protein</fullName>
    </submittedName>
</protein>
<dbReference type="Proteomes" id="UP000053424">
    <property type="component" value="Unassembled WGS sequence"/>
</dbReference>
<proteinExistence type="predicted"/>
<feature type="region of interest" description="Disordered" evidence="1">
    <location>
        <begin position="44"/>
        <end position="79"/>
    </location>
</feature>
<reference evidence="2 3" key="1">
    <citation type="submission" date="2014-04" db="EMBL/GenBank/DDBJ databases">
        <authorList>
            <consortium name="DOE Joint Genome Institute"/>
            <person name="Kuo A."/>
            <person name="Gay G."/>
            <person name="Dore J."/>
            <person name="Kohler A."/>
            <person name="Nagy L.G."/>
            <person name="Floudas D."/>
            <person name="Copeland A."/>
            <person name="Barry K.W."/>
            <person name="Cichocki N."/>
            <person name="Veneault-Fourrey C."/>
            <person name="LaButti K."/>
            <person name="Lindquist E.A."/>
            <person name="Lipzen A."/>
            <person name="Lundell T."/>
            <person name="Morin E."/>
            <person name="Murat C."/>
            <person name="Sun H."/>
            <person name="Tunlid A."/>
            <person name="Henrissat B."/>
            <person name="Grigoriev I.V."/>
            <person name="Hibbett D.S."/>
            <person name="Martin F."/>
            <person name="Nordberg H.P."/>
            <person name="Cantor M.N."/>
            <person name="Hua S.X."/>
        </authorList>
    </citation>
    <scope>NUCLEOTIDE SEQUENCE [LARGE SCALE GENOMIC DNA]</scope>
    <source>
        <strain evidence="3">h7</strain>
    </source>
</reference>
<reference evidence="3" key="2">
    <citation type="submission" date="2015-01" db="EMBL/GenBank/DDBJ databases">
        <title>Evolutionary Origins and Diversification of the Mycorrhizal Mutualists.</title>
        <authorList>
            <consortium name="DOE Joint Genome Institute"/>
            <consortium name="Mycorrhizal Genomics Consortium"/>
            <person name="Kohler A."/>
            <person name="Kuo A."/>
            <person name="Nagy L.G."/>
            <person name="Floudas D."/>
            <person name="Copeland A."/>
            <person name="Barry K.W."/>
            <person name="Cichocki N."/>
            <person name="Veneault-Fourrey C."/>
            <person name="LaButti K."/>
            <person name="Lindquist E.A."/>
            <person name="Lipzen A."/>
            <person name="Lundell T."/>
            <person name="Morin E."/>
            <person name="Murat C."/>
            <person name="Riley R."/>
            <person name="Ohm R."/>
            <person name="Sun H."/>
            <person name="Tunlid A."/>
            <person name="Henrissat B."/>
            <person name="Grigoriev I.V."/>
            <person name="Hibbett D.S."/>
            <person name="Martin F."/>
        </authorList>
    </citation>
    <scope>NUCLEOTIDE SEQUENCE [LARGE SCALE GENOMIC DNA]</scope>
    <source>
        <strain evidence="3">h7</strain>
    </source>
</reference>
<keyword evidence="3" id="KW-1185">Reference proteome</keyword>
<dbReference type="AlphaFoldDB" id="A0A0C3BXY1"/>
<gene>
    <name evidence="2" type="ORF">M413DRAFT_282270</name>
</gene>
<evidence type="ECO:0000313" key="3">
    <source>
        <dbReference type="Proteomes" id="UP000053424"/>
    </source>
</evidence>
<evidence type="ECO:0000313" key="2">
    <source>
        <dbReference type="EMBL" id="KIM36914.1"/>
    </source>
</evidence>
<name>A0A0C3BXY1_HEBCY</name>
<dbReference type="EMBL" id="KN831801">
    <property type="protein sequence ID" value="KIM36914.1"/>
    <property type="molecule type" value="Genomic_DNA"/>
</dbReference>